<feature type="region of interest" description="Disordered" evidence="1">
    <location>
        <begin position="1"/>
        <end position="24"/>
    </location>
</feature>
<protein>
    <submittedName>
        <fullName evidence="2">Uncharacterized protein</fullName>
    </submittedName>
</protein>
<comment type="caution">
    <text evidence="2">The sequence shown here is derived from an EMBL/GenBank/DDBJ whole genome shotgun (WGS) entry which is preliminary data.</text>
</comment>
<dbReference type="Proteomes" id="UP000699042">
    <property type="component" value="Unassembled WGS sequence"/>
</dbReference>
<gene>
    <name evidence="2" type="ORF">JMJ77_005792</name>
</gene>
<evidence type="ECO:0000256" key="1">
    <source>
        <dbReference type="SAM" id="MobiDB-lite"/>
    </source>
</evidence>
<accession>A0A9P7RHJ3</accession>
<dbReference type="EMBL" id="JAESDN010000001">
    <property type="protein sequence ID" value="KAG7058416.1"/>
    <property type="molecule type" value="Genomic_DNA"/>
</dbReference>
<dbReference type="AlphaFoldDB" id="A0A9P7RHJ3"/>
<proteinExistence type="predicted"/>
<name>A0A9P7RHJ3_9PEZI</name>
<organism evidence="2 3">
    <name type="scientific">Colletotrichum scovillei</name>
    <dbReference type="NCBI Taxonomy" id="1209932"/>
    <lineage>
        <taxon>Eukaryota</taxon>
        <taxon>Fungi</taxon>
        <taxon>Dikarya</taxon>
        <taxon>Ascomycota</taxon>
        <taxon>Pezizomycotina</taxon>
        <taxon>Sordariomycetes</taxon>
        <taxon>Hypocreomycetidae</taxon>
        <taxon>Glomerellales</taxon>
        <taxon>Glomerellaceae</taxon>
        <taxon>Colletotrichum</taxon>
        <taxon>Colletotrichum acutatum species complex</taxon>
    </lineage>
</organism>
<reference evidence="2" key="1">
    <citation type="submission" date="2021-05" db="EMBL/GenBank/DDBJ databases">
        <title>Comparative genomics of three Colletotrichum scovillei strains and genetic complementation revealed genes involved fungal growth and virulence on chili pepper.</title>
        <authorList>
            <person name="Hsieh D.-K."/>
            <person name="Chuang S.-C."/>
            <person name="Chen C.-Y."/>
            <person name="Chao Y.-T."/>
            <person name="Lu M.-Y.J."/>
            <person name="Lee M.-H."/>
            <person name="Shih M.-C."/>
        </authorList>
    </citation>
    <scope>NUCLEOTIDE SEQUENCE</scope>
    <source>
        <strain evidence="2">Coll-153</strain>
    </source>
</reference>
<sequence length="162" mass="18456">MASVADSQKDHGQSHHESENEDRRGLCEECEIGEAYMRWTYEACRVALCSSNLRILMREYAHTRPPSHHLTSLRCTLPPWVKSEPAVPGSCRNLAQSFLPKLLGPEEHPPLRSQPTINPPSQLQNFISPSDRLPININTRDPARQRLHYCVHCGNACTRHRN</sequence>
<evidence type="ECO:0000313" key="2">
    <source>
        <dbReference type="EMBL" id="KAG7058416.1"/>
    </source>
</evidence>
<evidence type="ECO:0000313" key="3">
    <source>
        <dbReference type="Proteomes" id="UP000699042"/>
    </source>
</evidence>
<feature type="compositionally biased region" description="Basic and acidic residues" evidence="1">
    <location>
        <begin position="7"/>
        <end position="24"/>
    </location>
</feature>
<keyword evidence="3" id="KW-1185">Reference proteome</keyword>